<dbReference type="Proteomes" id="UP000629365">
    <property type="component" value="Unassembled WGS sequence"/>
</dbReference>
<dbReference type="RefSeq" id="WP_188436431.1">
    <property type="nucleotide sequence ID" value="NZ_BMCM01000003.1"/>
</dbReference>
<proteinExistence type="predicted"/>
<name>A0ABQ1RQH5_9MICO</name>
<evidence type="ECO:0000259" key="4">
    <source>
        <dbReference type="PROSITE" id="PS51206"/>
    </source>
</evidence>
<keyword evidence="6" id="KW-1185">Reference proteome</keyword>
<evidence type="ECO:0000256" key="3">
    <source>
        <dbReference type="SAM" id="MobiDB-lite"/>
    </source>
</evidence>
<dbReference type="EMBL" id="BMCM01000003">
    <property type="protein sequence ID" value="GGD76948.1"/>
    <property type="molecule type" value="Genomic_DNA"/>
</dbReference>
<dbReference type="InterPro" id="IPR006500">
    <property type="entry name" value="Helicase_put_C_phage/plasmid"/>
</dbReference>
<evidence type="ECO:0000313" key="6">
    <source>
        <dbReference type="Proteomes" id="UP000629365"/>
    </source>
</evidence>
<dbReference type="PROSITE" id="PS51206">
    <property type="entry name" value="SF3_HELICASE_1"/>
    <property type="match status" value="1"/>
</dbReference>
<sequence length="679" mass="75031">MTESDGLMAERKIRPTEGGADPEAFGGADTNLNLMAPAMPTILGTQNSIIRGITTQYLADLDPDNRPHPFQVESELLRAVNAELRIANSGRDRGEKLPLLISLTAIQVAQVLCRLHHVALLVTARDGSGGRSDTDPLVIYLHDRGIYMRSDDAIASLVFEYARGSSSFLRDVTASLRAFAPSIQAVSGNEWTAVGNGDFHRPTGALHAFSSDRVFLTRIPVAYVADAVNPTIHNEDDGIDWDVDSAIREFAAGDDGIELIMWQLFAAVVQPNVRTNKIVGLYSPRGNNGKGTVIQWLMNVAGVANTLSTTIAKLGQDAFLPAIAGKSLVVSDENATNDFIKNGETLKLLATRDPLLINPKYVAPYNMIFVGTQVHCLNALPRLGDHGESMWRRWLFIPMLAHFGGIERTYIRDDYIHRSDVLEYVLRRALEMNFTGFTETASTRSVLREAKATNDVPRMFWDQHKDLFERDLLPLELLWEMYKAWFAQNKPNGLITDRATFDKSIRAAVFDDAGEWLDLGQGKPKKASVHVSGDGELIEQYGLDRYKWLNVEKGKQYRNVIFRDRAAMSATTSTSLQFSNSLATTPEDRLAVVKKLYAEDLALWKRRAEVDDGVTDPAHLDDHAHVRRMGTGCGGCSHPGRTYAQAIYARSVNLDRALLAAQAAVDEDEAVSDYVGLAA</sequence>
<keyword evidence="1" id="KW-0547">Nucleotide-binding</keyword>
<dbReference type="SUPFAM" id="SSF52540">
    <property type="entry name" value="P-loop containing nucleoside triphosphate hydrolases"/>
    <property type="match status" value="1"/>
</dbReference>
<reference evidence="6" key="1">
    <citation type="journal article" date="2019" name="Int. J. Syst. Evol. Microbiol.">
        <title>The Global Catalogue of Microorganisms (GCM) 10K type strain sequencing project: providing services to taxonomists for standard genome sequencing and annotation.</title>
        <authorList>
            <consortium name="The Broad Institute Genomics Platform"/>
            <consortium name="The Broad Institute Genome Sequencing Center for Infectious Disease"/>
            <person name="Wu L."/>
            <person name="Ma J."/>
        </authorList>
    </citation>
    <scope>NUCLEOTIDE SEQUENCE [LARGE SCALE GENOMIC DNA]</scope>
    <source>
        <strain evidence="6">CCM 7640</strain>
    </source>
</reference>
<evidence type="ECO:0000256" key="2">
    <source>
        <dbReference type="ARBA" id="ARBA00022840"/>
    </source>
</evidence>
<dbReference type="NCBIfam" id="TIGR01613">
    <property type="entry name" value="primase_Cterm"/>
    <property type="match status" value="1"/>
</dbReference>
<dbReference type="Pfam" id="PF19263">
    <property type="entry name" value="DUF5906"/>
    <property type="match status" value="1"/>
</dbReference>
<comment type="caution">
    <text evidence="5">The sequence shown here is derived from an EMBL/GenBank/DDBJ whole genome shotgun (WGS) entry which is preliminary data.</text>
</comment>
<organism evidence="5 6">
    <name type="scientific">Microbacterium murale</name>
    <dbReference type="NCBI Taxonomy" id="1081040"/>
    <lineage>
        <taxon>Bacteria</taxon>
        <taxon>Bacillati</taxon>
        <taxon>Actinomycetota</taxon>
        <taxon>Actinomycetes</taxon>
        <taxon>Micrococcales</taxon>
        <taxon>Microbacteriaceae</taxon>
        <taxon>Microbacterium</taxon>
    </lineage>
</organism>
<evidence type="ECO:0000256" key="1">
    <source>
        <dbReference type="ARBA" id="ARBA00022741"/>
    </source>
</evidence>
<keyword evidence="2" id="KW-0067">ATP-binding</keyword>
<protein>
    <recommendedName>
        <fullName evidence="4">SF3 helicase domain-containing protein</fullName>
    </recommendedName>
</protein>
<dbReference type="InterPro" id="IPR014015">
    <property type="entry name" value="Helicase_SF3_DNA-vir"/>
</dbReference>
<evidence type="ECO:0000313" key="5">
    <source>
        <dbReference type="EMBL" id="GGD76948.1"/>
    </source>
</evidence>
<dbReference type="InterPro" id="IPR045455">
    <property type="entry name" value="NrS-1_pol-like_helicase"/>
</dbReference>
<gene>
    <name evidence="5" type="ORF">GCM10007269_19870</name>
</gene>
<feature type="region of interest" description="Disordered" evidence="3">
    <location>
        <begin position="1"/>
        <end position="26"/>
    </location>
</feature>
<accession>A0ABQ1RQH5</accession>
<dbReference type="Gene3D" id="3.40.50.300">
    <property type="entry name" value="P-loop containing nucleotide triphosphate hydrolases"/>
    <property type="match status" value="1"/>
</dbReference>
<dbReference type="InterPro" id="IPR027417">
    <property type="entry name" value="P-loop_NTPase"/>
</dbReference>
<feature type="domain" description="SF3 helicase" evidence="4">
    <location>
        <begin position="260"/>
        <end position="412"/>
    </location>
</feature>